<organism evidence="1 2">
    <name type="scientific">Fusarium beomiforme</name>
    <dbReference type="NCBI Taxonomy" id="44412"/>
    <lineage>
        <taxon>Eukaryota</taxon>
        <taxon>Fungi</taxon>
        <taxon>Dikarya</taxon>
        <taxon>Ascomycota</taxon>
        <taxon>Pezizomycotina</taxon>
        <taxon>Sordariomycetes</taxon>
        <taxon>Hypocreomycetidae</taxon>
        <taxon>Hypocreales</taxon>
        <taxon>Nectriaceae</taxon>
        <taxon>Fusarium</taxon>
        <taxon>Fusarium burgessii species complex</taxon>
    </lineage>
</organism>
<dbReference type="EMBL" id="PVQB02000248">
    <property type="protein sequence ID" value="KAF4340121.1"/>
    <property type="molecule type" value="Genomic_DNA"/>
</dbReference>
<name>A0A9P5DWS4_9HYPO</name>
<evidence type="ECO:0000313" key="2">
    <source>
        <dbReference type="Proteomes" id="UP000730481"/>
    </source>
</evidence>
<protein>
    <submittedName>
        <fullName evidence="1">F-box domain protein</fullName>
    </submittedName>
</protein>
<dbReference type="OrthoDB" id="3886018at2759"/>
<evidence type="ECO:0000313" key="1">
    <source>
        <dbReference type="EMBL" id="KAF4340121.1"/>
    </source>
</evidence>
<comment type="caution">
    <text evidence="1">The sequence shown here is derived from an EMBL/GenBank/DDBJ whole genome shotgun (WGS) entry which is preliminary data.</text>
</comment>
<accession>A0A9P5DWS4</accession>
<dbReference type="Proteomes" id="UP000730481">
    <property type="component" value="Unassembled WGS sequence"/>
</dbReference>
<reference evidence="1" key="1">
    <citation type="journal article" date="2017" name="Mycologia">
        <title>Fusarium algeriense, sp. nov., a novel toxigenic crown rot pathogen of durum wheat from Algeria is nested in the Fusarium burgessii species complex.</title>
        <authorList>
            <person name="Laraba I."/>
            <person name="Keddad A."/>
            <person name="Boureghda H."/>
            <person name="Abdallah N."/>
            <person name="Vaughan M.M."/>
            <person name="Proctor R.H."/>
            <person name="Busman M."/>
            <person name="O'Donnell K."/>
        </authorList>
    </citation>
    <scope>NUCLEOTIDE SEQUENCE</scope>
    <source>
        <strain evidence="1">NRRL 25174</strain>
    </source>
</reference>
<keyword evidence="2" id="KW-1185">Reference proteome</keyword>
<proteinExistence type="predicted"/>
<gene>
    <name evidence="1" type="ORF">FBEOM_5982</name>
</gene>
<reference evidence="1" key="2">
    <citation type="submission" date="2020-02" db="EMBL/GenBank/DDBJ databases">
        <title>Identification and distribution of gene clusters putatively required for synthesis of sphingolipid metabolism inhibitors in phylogenetically diverse species of the filamentous fungus Fusarium.</title>
        <authorList>
            <person name="Kim H.-S."/>
            <person name="Busman M."/>
            <person name="Brown D.W."/>
            <person name="Divon H."/>
            <person name="Uhlig S."/>
            <person name="Proctor R.H."/>
        </authorList>
    </citation>
    <scope>NUCLEOTIDE SEQUENCE</scope>
    <source>
        <strain evidence="1">NRRL 25174</strain>
    </source>
</reference>
<sequence length="242" mass="27494">MGVRDEDGERQLSEPPATREELIDLPTQAFKALAQSSGNLLGTVALGVHAEGRLKHPIQTRMQLEERSRMRSTWQCGNDTFFITMQALAAAKLQSQCLNLFHGFDMNLFALASDQLNIIAWDIHAFRQRDEEEGETYWLYRVTEWTADQVRAEAEKESNFNGLAGLVRKCPQLQDFAHQALGIPLPGIYGLRGFDFPSWKILQHVEQLPSLPKLNRLTLRFQTTNESIPLNLLKRTRPGGYS</sequence>
<dbReference type="AlphaFoldDB" id="A0A9P5DWS4"/>